<dbReference type="Gene3D" id="1.20.120.1490">
    <property type="match status" value="1"/>
</dbReference>
<feature type="region of interest" description="Disordered" evidence="1">
    <location>
        <begin position="63"/>
        <end position="163"/>
    </location>
</feature>
<organism evidence="3 4">
    <name type="scientific">Fontibacter flavus</name>
    <dbReference type="NCBI Taxonomy" id="654838"/>
    <lineage>
        <taxon>Bacteria</taxon>
        <taxon>Pseudomonadati</taxon>
        <taxon>Bacteroidota</taxon>
        <taxon>Cytophagia</taxon>
        <taxon>Cytophagales</taxon>
        <taxon>Cyclobacteriaceae</taxon>
        <taxon>Fontibacter</taxon>
    </lineage>
</organism>
<keyword evidence="4" id="KW-1185">Reference proteome</keyword>
<feature type="chain" id="PRO_5046397893" evidence="2">
    <location>
        <begin position="20"/>
        <end position="163"/>
    </location>
</feature>
<evidence type="ECO:0000313" key="4">
    <source>
        <dbReference type="Proteomes" id="UP001589797"/>
    </source>
</evidence>
<evidence type="ECO:0000256" key="2">
    <source>
        <dbReference type="SAM" id="SignalP"/>
    </source>
</evidence>
<gene>
    <name evidence="3" type="ORF">ACFFIP_09590</name>
</gene>
<proteinExistence type="predicted"/>
<feature type="compositionally biased region" description="Basic and acidic residues" evidence="1">
    <location>
        <begin position="145"/>
        <end position="154"/>
    </location>
</feature>
<reference evidence="3 4" key="1">
    <citation type="submission" date="2024-09" db="EMBL/GenBank/DDBJ databases">
        <authorList>
            <person name="Sun Q."/>
            <person name="Mori K."/>
        </authorList>
    </citation>
    <scope>NUCLEOTIDE SEQUENCE [LARGE SCALE GENOMIC DNA]</scope>
    <source>
        <strain evidence="3 4">CCM 7650</strain>
    </source>
</reference>
<comment type="caution">
    <text evidence="3">The sequence shown here is derived from an EMBL/GenBank/DDBJ whole genome shotgun (WGS) entry which is preliminary data.</text>
</comment>
<dbReference type="EMBL" id="JBHLWI010000027">
    <property type="protein sequence ID" value="MFC0262933.1"/>
    <property type="molecule type" value="Genomic_DNA"/>
</dbReference>
<protein>
    <submittedName>
        <fullName evidence="3">DUF4890 domain-containing protein</fullName>
    </submittedName>
</protein>
<feature type="signal peptide" evidence="2">
    <location>
        <begin position="1"/>
        <end position="19"/>
    </location>
</feature>
<evidence type="ECO:0000256" key="1">
    <source>
        <dbReference type="SAM" id="MobiDB-lite"/>
    </source>
</evidence>
<dbReference type="Proteomes" id="UP001589797">
    <property type="component" value="Unassembled WGS sequence"/>
</dbReference>
<accession>A0ABV6FSX0</accession>
<name>A0ABV6FSX0_9BACT</name>
<feature type="compositionally biased region" description="Basic and acidic residues" evidence="1">
    <location>
        <begin position="63"/>
        <end position="93"/>
    </location>
</feature>
<sequence length="163" mass="18761">MKKLLIIAMMFSLSFTAFAQRGQQREMPTPEQRAEMLTNRTAEKLELSEDQKKKIYDIHLENAKKRQAERETRRAEMEGKREEMNAQRQKQNDQIEAVLTPEQKAKYAEMKASARERGAMRPGRAGEKRPEMRKGQGQRGGQDGKFYKGGEGRKGPKTTTESI</sequence>
<evidence type="ECO:0000313" key="3">
    <source>
        <dbReference type="EMBL" id="MFC0262933.1"/>
    </source>
</evidence>
<keyword evidence="2" id="KW-0732">Signal</keyword>
<feature type="compositionally biased region" description="Basic and acidic residues" evidence="1">
    <location>
        <begin position="103"/>
        <end position="134"/>
    </location>
</feature>
<dbReference type="RefSeq" id="WP_382387390.1">
    <property type="nucleotide sequence ID" value="NZ_JBHLWI010000027.1"/>
</dbReference>